<dbReference type="Proteomes" id="UP001324427">
    <property type="component" value="Unassembled WGS sequence"/>
</dbReference>
<evidence type="ECO:0000256" key="1">
    <source>
        <dbReference type="SAM" id="MobiDB-lite"/>
    </source>
</evidence>
<dbReference type="AlphaFoldDB" id="A0AAV9JYL7"/>
<feature type="compositionally biased region" description="Polar residues" evidence="1">
    <location>
        <begin position="82"/>
        <end position="91"/>
    </location>
</feature>
<keyword evidence="3" id="KW-1185">Reference proteome</keyword>
<gene>
    <name evidence="2" type="ORF">LTR36_000405</name>
</gene>
<accession>A0AAV9JYL7</accession>
<feature type="compositionally biased region" description="Polar residues" evidence="1">
    <location>
        <begin position="28"/>
        <end position="61"/>
    </location>
</feature>
<sequence length="117" mass="12638">MLRIEQTPHLWPLAPDGMSYYSLSHQNALPPLTRTTNDAVSPALGTTNANRADVSTATAPTLDSAPSGKKRRASKMKPGKQLSRSASTPQLSDGIMSESDLDKKRNKLGYQRISIAC</sequence>
<evidence type="ECO:0000313" key="3">
    <source>
        <dbReference type="Proteomes" id="UP001324427"/>
    </source>
</evidence>
<protein>
    <submittedName>
        <fullName evidence="2">Uncharacterized protein</fullName>
    </submittedName>
</protein>
<dbReference type="EMBL" id="JAVFHQ010000001">
    <property type="protein sequence ID" value="KAK4550825.1"/>
    <property type="molecule type" value="Genomic_DNA"/>
</dbReference>
<name>A0AAV9JYL7_9PEZI</name>
<proteinExistence type="predicted"/>
<reference evidence="2 3" key="1">
    <citation type="submission" date="2021-11" db="EMBL/GenBank/DDBJ databases">
        <title>Black yeast isolated from Biological Soil Crust.</title>
        <authorList>
            <person name="Kurbessoian T."/>
        </authorList>
    </citation>
    <scope>NUCLEOTIDE SEQUENCE [LARGE SCALE GENOMIC DNA]</scope>
    <source>
        <strain evidence="2 3">CCFEE 5522</strain>
    </source>
</reference>
<feature type="compositionally biased region" description="Basic residues" evidence="1">
    <location>
        <begin position="68"/>
        <end position="78"/>
    </location>
</feature>
<evidence type="ECO:0000313" key="2">
    <source>
        <dbReference type="EMBL" id="KAK4550825.1"/>
    </source>
</evidence>
<feature type="region of interest" description="Disordered" evidence="1">
    <location>
        <begin position="28"/>
        <end position="104"/>
    </location>
</feature>
<comment type="caution">
    <text evidence="2">The sequence shown here is derived from an EMBL/GenBank/DDBJ whole genome shotgun (WGS) entry which is preliminary data.</text>
</comment>
<feature type="non-terminal residue" evidence="2">
    <location>
        <position position="117"/>
    </location>
</feature>
<organism evidence="2 3">
    <name type="scientific">Oleoguttula mirabilis</name>
    <dbReference type="NCBI Taxonomy" id="1507867"/>
    <lineage>
        <taxon>Eukaryota</taxon>
        <taxon>Fungi</taxon>
        <taxon>Dikarya</taxon>
        <taxon>Ascomycota</taxon>
        <taxon>Pezizomycotina</taxon>
        <taxon>Dothideomycetes</taxon>
        <taxon>Dothideomycetidae</taxon>
        <taxon>Mycosphaerellales</taxon>
        <taxon>Teratosphaeriaceae</taxon>
        <taxon>Oleoguttula</taxon>
    </lineage>
</organism>